<proteinExistence type="predicted"/>
<feature type="transmembrane region" description="Helical" evidence="1">
    <location>
        <begin position="12"/>
        <end position="35"/>
    </location>
</feature>
<keyword evidence="1" id="KW-0812">Transmembrane</keyword>
<keyword evidence="1" id="KW-0472">Membrane</keyword>
<dbReference type="AlphaFoldDB" id="A0A0E9RJD5"/>
<accession>A0A0E9RJD5</accession>
<protein>
    <submittedName>
        <fullName evidence="2">Uncharacterized protein</fullName>
    </submittedName>
</protein>
<sequence>MLVYATYSANLLVHAGNFATLLLYDRILAVLLLYANDFSFSWNTLAVQLSYSSCMAKIQSCVNPGYIMFCLEQAFRA</sequence>
<keyword evidence="1" id="KW-1133">Transmembrane helix</keyword>
<evidence type="ECO:0000313" key="2">
    <source>
        <dbReference type="EMBL" id="JAH28575.1"/>
    </source>
</evidence>
<evidence type="ECO:0000256" key="1">
    <source>
        <dbReference type="SAM" id="Phobius"/>
    </source>
</evidence>
<reference evidence="2" key="1">
    <citation type="submission" date="2014-11" db="EMBL/GenBank/DDBJ databases">
        <authorList>
            <person name="Amaro Gonzalez C."/>
        </authorList>
    </citation>
    <scope>NUCLEOTIDE SEQUENCE</scope>
</reference>
<organism evidence="2">
    <name type="scientific">Anguilla anguilla</name>
    <name type="common">European freshwater eel</name>
    <name type="synonym">Muraena anguilla</name>
    <dbReference type="NCBI Taxonomy" id="7936"/>
    <lineage>
        <taxon>Eukaryota</taxon>
        <taxon>Metazoa</taxon>
        <taxon>Chordata</taxon>
        <taxon>Craniata</taxon>
        <taxon>Vertebrata</taxon>
        <taxon>Euteleostomi</taxon>
        <taxon>Actinopterygii</taxon>
        <taxon>Neopterygii</taxon>
        <taxon>Teleostei</taxon>
        <taxon>Anguilliformes</taxon>
        <taxon>Anguillidae</taxon>
        <taxon>Anguilla</taxon>
    </lineage>
</organism>
<name>A0A0E9RJD5_ANGAN</name>
<dbReference type="EMBL" id="GBXM01080002">
    <property type="protein sequence ID" value="JAH28575.1"/>
    <property type="molecule type" value="Transcribed_RNA"/>
</dbReference>
<reference evidence="2" key="2">
    <citation type="journal article" date="2015" name="Fish Shellfish Immunol.">
        <title>Early steps in the European eel (Anguilla anguilla)-Vibrio vulnificus interaction in the gills: Role of the RtxA13 toxin.</title>
        <authorList>
            <person name="Callol A."/>
            <person name="Pajuelo D."/>
            <person name="Ebbesson L."/>
            <person name="Teles M."/>
            <person name="MacKenzie S."/>
            <person name="Amaro C."/>
        </authorList>
    </citation>
    <scope>NUCLEOTIDE SEQUENCE</scope>
</reference>